<keyword evidence="11" id="KW-0282">Flagellum</keyword>
<dbReference type="Pfam" id="PF02050">
    <property type="entry name" value="FliJ"/>
    <property type="match status" value="1"/>
</dbReference>
<evidence type="ECO:0000256" key="7">
    <source>
        <dbReference type="ARBA" id="ARBA00022795"/>
    </source>
</evidence>
<evidence type="ECO:0000256" key="10">
    <source>
        <dbReference type="ARBA" id="ARBA00023225"/>
    </source>
</evidence>
<keyword evidence="12" id="KW-1185">Reference proteome</keyword>
<dbReference type="RefSeq" id="WP_317941661.1">
    <property type="nucleotide sequence ID" value="NZ_JAUBDI010000001.1"/>
</dbReference>
<evidence type="ECO:0000256" key="9">
    <source>
        <dbReference type="ARBA" id="ARBA00023136"/>
    </source>
</evidence>
<keyword evidence="8" id="KW-0653">Protein transport</keyword>
<comment type="subcellular location">
    <subcellularLocation>
        <location evidence="1">Cell membrane</location>
        <topology evidence="1">Peripheral membrane protein</topology>
        <orientation evidence="1">Cytoplasmic side</orientation>
    </subcellularLocation>
</comment>
<keyword evidence="11" id="KW-0969">Cilium</keyword>
<keyword evidence="4" id="KW-0813">Transport</keyword>
<keyword evidence="7" id="KW-1005">Bacterial flagellum biogenesis</keyword>
<dbReference type="NCBIfam" id="TIGR02473">
    <property type="entry name" value="flagell_FliJ"/>
    <property type="match status" value="1"/>
</dbReference>
<evidence type="ECO:0000256" key="1">
    <source>
        <dbReference type="ARBA" id="ARBA00004413"/>
    </source>
</evidence>
<evidence type="ECO:0000256" key="3">
    <source>
        <dbReference type="ARBA" id="ARBA00020392"/>
    </source>
</evidence>
<dbReference type="InterPro" id="IPR012823">
    <property type="entry name" value="Flagell_FliJ"/>
</dbReference>
<sequence>MKPYVYRFDKVLSFREQEKTETEIEYKKAVESFEKVATELYELLKKKEDVSEAHQEKMKQGFMINEVHHYVRFIDTLEKRIASLQMTVMKARSKMKWFEEKLLERSIEVKKFEKMKEKDQEHYQAELEQVEASLLDELSTMKFHRKETGW</sequence>
<evidence type="ECO:0000313" key="11">
    <source>
        <dbReference type="EMBL" id="MDW0111780.1"/>
    </source>
</evidence>
<comment type="caution">
    <text evidence="11">The sequence shown here is derived from an EMBL/GenBank/DDBJ whole genome shotgun (WGS) entry which is preliminary data.</text>
</comment>
<evidence type="ECO:0000313" key="12">
    <source>
        <dbReference type="Proteomes" id="UP001282284"/>
    </source>
</evidence>
<comment type="similarity">
    <text evidence="2">Belongs to the FliJ family.</text>
</comment>
<keyword evidence="5" id="KW-1003">Cell membrane</keyword>
<proteinExistence type="inferred from homology"/>
<keyword evidence="10" id="KW-1006">Bacterial flagellum protein export</keyword>
<dbReference type="Proteomes" id="UP001282284">
    <property type="component" value="Unassembled WGS sequence"/>
</dbReference>
<dbReference type="Gene3D" id="1.10.287.1700">
    <property type="match status" value="1"/>
</dbReference>
<evidence type="ECO:0000256" key="8">
    <source>
        <dbReference type="ARBA" id="ARBA00022927"/>
    </source>
</evidence>
<evidence type="ECO:0000256" key="6">
    <source>
        <dbReference type="ARBA" id="ARBA00022500"/>
    </source>
</evidence>
<reference evidence="11 12" key="1">
    <citation type="submission" date="2023-06" db="EMBL/GenBank/DDBJ databases">
        <title>Sporosarcina sp. nov., isolated from Korean traditional fermented seafood 'Jeotgal'.</title>
        <authorList>
            <person name="Yang A.I."/>
            <person name="Shin N.-R."/>
        </authorList>
    </citation>
    <scope>NUCLEOTIDE SEQUENCE [LARGE SCALE GENOMIC DNA]</scope>
    <source>
        <strain evidence="11 12">KCTC13119</strain>
    </source>
</reference>
<evidence type="ECO:0000256" key="2">
    <source>
        <dbReference type="ARBA" id="ARBA00010004"/>
    </source>
</evidence>
<name>A0ABU4G485_9BACL</name>
<evidence type="ECO:0000256" key="5">
    <source>
        <dbReference type="ARBA" id="ARBA00022475"/>
    </source>
</evidence>
<keyword evidence="9" id="KW-0472">Membrane</keyword>
<accession>A0ABU4G485</accession>
<keyword evidence="6" id="KW-0145">Chemotaxis</keyword>
<protein>
    <recommendedName>
        <fullName evidence="3">Flagellar FliJ protein</fullName>
    </recommendedName>
</protein>
<evidence type="ECO:0000256" key="4">
    <source>
        <dbReference type="ARBA" id="ARBA00022448"/>
    </source>
</evidence>
<organism evidence="11 12">
    <name type="scientific">Sporosarcina saromensis</name>
    <dbReference type="NCBI Taxonomy" id="359365"/>
    <lineage>
        <taxon>Bacteria</taxon>
        <taxon>Bacillati</taxon>
        <taxon>Bacillota</taxon>
        <taxon>Bacilli</taxon>
        <taxon>Bacillales</taxon>
        <taxon>Caryophanaceae</taxon>
        <taxon>Sporosarcina</taxon>
    </lineage>
</organism>
<dbReference type="EMBL" id="JAUBDI010000001">
    <property type="protein sequence ID" value="MDW0111780.1"/>
    <property type="molecule type" value="Genomic_DNA"/>
</dbReference>
<keyword evidence="11" id="KW-0966">Cell projection</keyword>
<gene>
    <name evidence="11" type="primary">fliJ</name>
    <name evidence="11" type="ORF">QT711_01190</name>
</gene>
<dbReference type="InterPro" id="IPR053716">
    <property type="entry name" value="Flag_assembly_chemotaxis_eff"/>
</dbReference>